<evidence type="ECO:0000313" key="2">
    <source>
        <dbReference type="EMBL" id="MQL89257.1"/>
    </source>
</evidence>
<dbReference type="EMBL" id="NMUH01001132">
    <property type="protein sequence ID" value="MQL89257.1"/>
    <property type="molecule type" value="Genomic_DNA"/>
</dbReference>
<proteinExistence type="predicted"/>
<gene>
    <name evidence="2" type="ORF">Taro_021830</name>
</gene>
<feature type="region of interest" description="Disordered" evidence="1">
    <location>
        <begin position="162"/>
        <end position="197"/>
    </location>
</feature>
<dbReference type="AlphaFoldDB" id="A0A843V3J9"/>
<protein>
    <submittedName>
        <fullName evidence="2">Uncharacterized protein</fullName>
    </submittedName>
</protein>
<name>A0A843V3J9_COLES</name>
<evidence type="ECO:0000313" key="3">
    <source>
        <dbReference type="Proteomes" id="UP000652761"/>
    </source>
</evidence>
<sequence length="420" mass="45629">MNVGYRQMPPWNSLLPPGAFNDDLFKEWLAYLNNVLTFLGPHREAFLIQRARRLDDVWSVVSSDTVSPRHLAQPETHAGSDISLPMPSPEVANSPHDGAGIPFDDLMTMMEGPLPTTDRGALQDITAVVEPTVAETPPFPSIEATSDQGNPLPVSISITLNEEKSEPPAPSHPLLDPSVPHEEKGALAEPLSQPSDPGTNYEFPFVKCNGQDDLSPVPDFGMTNNNGSDSFVPMPPALDLPFVVEKVEVAIKPFEHLSDVENSNVTSPLDASEPDYSETYVISDDQSERTEPLSGETQQLSITFEAACDDAELSSHSSLDVSGLDRSPQALEVLEGWLAALRGEAIGTAGQISMREESARATLLRMLASCLDRSVAEDMQHSIALIIRLLSLEVEQNRIHVAIAVLEAKGIKGFPESRRL</sequence>
<organism evidence="2 3">
    <name type="scientific">Colocasia esculenta</name>
    <name type="common">Wild taro</name>
    <name type="synonym">Arum esculentum</name>
    <dbReference type="NCBI Taxonomy" id="4460"/>
    <lineage>
        <taxon>Eukaryota</taxon>
        <taxon>Viridiplantae</taxon>
        <taxon>Streptophyta</taxon>
        <taxon>Embryophyta</taxon>
        <taxon>Tracheophyta</taxon>
        <taxon>Spermatophyta</taxon>
        <taxon>Magnoliopsida</taxon>
        <taxon>Liliopsida</taxon>
        <taxon>Araceae</taxon>
        <taxon>Aroideae</taxon>
        <taxon>Colocasieae</taxon>
        <taxon>Colocasia</taxon>
    </lineage>
</organism>
<evidence type="ECO:0000256" key="1">
    <source>
        <dbReference type="SAM" id="MobiDB-lite"/>
    </source>
</evidence>
<keyword evidence="3" id="KW-1185">Reference proteome</keyword>
<reference evidence="2" key="1">
    <citation type="submission" date="2017-07" db="EMBL/GenBank/DDBJ databases">
        <title>Taro Niue Genome Assembly and Annotation.</title>
        <authorList>
            <person name="Atibalentja N."/>
            <person name="Keating K."/>
            <person name="Fields C.J."/>
        </authorList>
    </citation>
    <scope>NUCLEOTIDE SEQUENCE</scope>
    <source>
        <strain evidence="2">Niue_2</strain>
        <tissue evidence="2">Leaf</tissue>
    </source>
</reference>
<accession>A0A843V3J9</accession>
<dbReference type="Proteomes" id="UP000652761">
    <property type="component" value="Unassembled WGS sequence"/>
</dbReference>
<comment type="caution">
    <text evidence="2">The sequence shown here is derived from an EMBL/GenBank/DDBJ whole genome shotgun (WGS) entry which is preliminary data.</text>
</comment>